<keyword evidence="1" id="KW-0812">Transmembrane</keyword>
<dbReference type="EMBL" id="JAIULA010000041">
    <property type="protein sequence ID" value="MCP0888088.1"/>
    <property type="molecule type" value="Genomic_DNA"/>
</dbReference>
<name>A0A9X2JMI6_9LACO</name>
<keyword evidence="1" id="KW-1133">Transmembrane helix</keyword>
<gene>
    <name evidence="2" type="ORF">LB941_12180</name>
</gene>
<sequence length="84" mass="9482">MNVIVEVVIVLIVCSFQWYSGFINNMILGLVLLVLPVLAILGCLYLLFNGQIRFSVRDCLTPLILIFGLLAIYSDGEYRSKNKK</sequence>
<reference evidence="2 3" key="1">
    <citation type="journal article" date="2023" name="Int. J. Syst. Evol. Microbiol.">
        <title>Ligilactobacillus ubinensis sp. nov., a novel species isolated from the wild ferment of a durian fruit (Durio zibethinus).</title>
        <authorList>
            <person name="Heng Y.C."/>
            <person name="Menon N."/>
            <person name="Chen B."/>
            <person name="Loo B.Z.L."/>
            <person name="Wong G.W.J."/>
            <person name="Lim A.C.H."/>
            <person name="Silvaraju S."/>
            <person name="Kittelmann S."/>
        </authorList>
    </citation>
    <scope>NUCLEOTIDE SEQUENCE [LARGE SCALE GENOMIC DNA]</scope>
    <source>
        <strain evidence="2 3">WILCCON 0076</strain>
    </source>
</reference>
<feature type="transmembrane region" description="Helical" evidence="1">
    <location>
        <begin position="27"/>
        <end position="48"/>
    </location>
</feature>
<evidence type="ECO:0000256" key="1">
    <source>
        <dbReference type="SAM" id="Phobius"/>
    </source>
</evidence>
<evidence type="ECO:0000313" key="3">
    <source>
        <dbReference type="Proteomes" id="UP001139006"/>
    </source>
</evidence>
<dbReference type="AlphaFoldDB" id="A0A9X2JMI6"/>
<dbReference type="RefSeq" id="WP_253362254.1">
    <property type="nucleotide sequence ID" value="NZ_JAIULA010000041.1"/>
</dbReference>
<keyword evidence="3" id="KW-1185">Reference proteome</keyword>
<protein>
    <submittedName>
        <fullName evidence="2">Uncharacterized protein</fullName>
    </submittedName>
</protein>
<dbReference type="Proteomes" id="UP001139006">
    <property type="component" value="Unassembled WGS sequence"/>
</dbReference>
<comment type="caution">
    <text evidence="2">The sequence shown here is derived from an EMBL/GenBank/DDBJ whole genome shotgun (WGS) entry which is preliminary data.</text>
</comment>
<accession>A0A9X2JMI6</accession>
<organism evidence="2 3">
    <name type="scientific">Ligilactobacillus ubinensis</name>
    <dbReference type="NCBI Taxonomy" id="2876789"/>
    <lineage>
        <taxon>Bacteria</taxon>
        <taxon>Bacillati</taxon>
        <taxon>Bacillota</taxon>
        <taxon>Bacilli</taxon>
        <taxon>Lactobacillales</taxon>
        <taxon>Lactobacillaceae</taxon>
        <taxon>Ligilactobacillus</taxon>
    </lineage>
</organism>
<proteinExistence type="predicted"/>
<evidence type="ECO:0000313" key="2">
    <source>
        <dbReference type="EMBL" id="MCP0888088.1"/>
    </source>
</evidence>
<keyword evidence="1" id="KW-0472">Membrane</keyword>